<evidence type="ECO:0000256" key="9">
    <source>
        <dbReference type="ARBA" id="ARBA00024807"/>
    </source>
</evidence>
<dbReference type="OrthoDB" id="5595506at2759"/>
<evidence type="ECO:0000256" key="7">
    <source>
        <dbReference type="ARBA" id="ARBA00023128"/>
    </source>
</evidence>
<evidence type="ECO:0000256" key="11">
    <source>
        <dbReference type="SAM" id="Coils"/>
    </source>
</evidence>
<keyword evidence="4 10" id="KW-0809">Transit peptide</keyword>
<evidence type="ECO:0000256" key="3">
    <source>
        <dbReference type="ARBA" id="ARBA00022792"/>
    </source>
</evidence>
<evidence type="ECO:0000256" key="1">
    <source>
        <dbReference type="ARBA" id="ARBA00007472"/>
    </source>
</evidence>
<dbReference type="GO" id="GO:0007007">
    <property type="term" value="P:inner mitochondrial membrane organization"/>
    <property type="evidence" value="ECO:0007669"/>
    <property type="project" value="TreeGrafter"/>
</dbReference>
<keyword evidence="3 10" id="KW-0999">Mitochondrion inner membrane</keyword>
<keyword evidence="13" id="KW-1185">Reference proteome</keyword>
<evidence type="ECO:0000313" key="12">
    <source>
        <dbReference type="EMBL" id="KAF0403874.1"/>
    </source>
</evidence>
<dbReference type="PANTHER" id="PTHR31961">
    <property type="entry name" value="SENSITIVE TO HIGH EXPRESSION PROTEIN 9, MITOCHONDRIAL"/>
    <property type="match status" value="1"/>
</dbReference>
<comment type="similarity">
    <text evidence="1 10">Belongs to the SHE9 family.</text>
</comment>
<keyword evidence="5 10" id="KW-1133">Transmembrane helix</keyword>
<protein>
    <recommendedName>
        <fullName evidence="10">Sensitive to high expression protein 9, mitochondrial</fullName>
    </recommendedName>
</protein>
<dbReference type="GO" id="GO:0005743">
    <property type="term" value="C:mitochondrial inner membrane"/>
    <property type="evidence" value="ECO:0007669"/>
    <property type="project" value="UniProtKB-SubCell"/>
</dbReference>
<sequence length="423" mass="48761">MFFAFRKSVKSLCLCKYGVSQISSILTRDQYSCIMYRKPFSCPTKFPLSNGYSTSTDEKTKDQTAFQQTKDASKLHTSISSLLSKVQASSIISQPKFGTQKPPLFNRISEFIKAVKVKNAQDIQNILTIASDNLNKLTGYSMVENLKEKVIQKEKEFETTRKRLAAAKLAYEEVIAARSATQREINELLQRKHQWSSDDVIRFTQLYKDEHTNEQAESAAREEFQKCEQKVEQEYTELTRSIMLRYHEEQVWSDKIRSASTYGTIALMMLNVILFIGVQTIFEPRKRQKLADKFEELLIQRTNEEENKSETGIVHTFMKRFENLEGKVDELTQSLTPIFNKLSDYVVRDSEPTTGNDVSIDSKLPITPKELDSLIGEFEKSTERSNRVQKPIQNEIDSHIFISAFLGASIGWLISYMMTELFR</sequence>
<keyword evidence="7 10" id="KW-0496">Mitochondrion</keyword>
<evidence type="ECO:0000256" key="4">
    <source>
        <dbReference type="ARBA" id="ARBA00022946"/>
    </source>
</evidence>
<reference evidence="12 13" key="1">
    <citation type="journal article" date="2019" name="Environ. Microbiol.">
        <title>At the nexus of three kingdoms: the genome of the mycorrhizal fungus Gigaspora margarita provides insights into plant, endobacterial and fungal interactions.</title>
        <authorList>
            <person name="Venice F."/>
            <person name="Ghignone S."/>
            <person name="Salvioli di Fossalunga A."/>
            <person name="Amselem J."/>
            <person name="Novero M."/>
            <person name="Xianan X."/>
            <person name="Sedzielewska Toro K."/>
            <person name="Morin E."/>
            <person name="Lipzen A."/>
            <person name="Grigoriev I.V."/>
            <person name="Henrissat B."/>
            <person name="Martin F.M."/>
            <person name="Bonfante P."/>
        </authorList>
    </citation>
    <scope>NUCLEOTIDE SEQUENCE [LARGE SCALE GENOMIC DNA]</scope>
    <source>
        <strain evidence="12 13">BEG34</strain>
    </source>
</reference>
<evidence type="ECO:0000256" key="5">
    <source>
        <dbReference type="ARBA" id="ARBA00022989"/>
    </source>
</evidence>
<evidence type="ECO:0000256" key="8">
    <source>
        <dbReference type="ARBA" id="ARBA00023136"/>
    </source>
</evidence>
<dbReference type="AlphaFoldDB" id="A0A8H3X2F5"/>
<comment type="subcellular location">
    <subcellularLocation>
        <location evidence="10">Mitochondrion inner membrane</location>
        <topology evidence="10">Multi-pass membrane protein</topology>
    </subcellularLocation>
</comment>
<comment type="subunit">
    <text evidence="10">Homooligomer.</text>
</comment>
<dbReference type="PANTHER" id="PTHR31961:SF3">
    <property type="entry name" value="SENSITIVE TO HIGH EXPRESSION PROTEIN 9, MITOCHONDRIAL"/>
    <property type="match status" value="1"/>
</dbReference>
<comment type="function">
    <text evidence="9">Required for the maintenance of the structure of the mitochondrial inner membrane. Involved in mitochondrial morphology. Causes growth arrest when highly overexpressed.</text>
</comment>
<name>A0A8H3X2F5_GIGMA</name>
<evidence type="ECO:0000256" key="2">
    <source>
        <dbReference type="ARBA" id="ARBA00022692"/>
    </source>
</evidence>
<keyword evidence="6 11" id="KW-0175">Coiled coil</keyword>
<evidence type="ECO:0000256" key="10">
    <source>
        <dbReference type="RuleBase" id="RU364128"/>
    </source>
</evidence>
<dbReference type="Proteomes" id="UP000439903">
    <property type="component" value="Unassembled WGS sequence"/>
</dbReference>
<feature type="coiled-coil region" evidence="11">
    <location>
        <begin position="143"/>
        <end position="191"/>
    </location>
</feature>
<dbReference type="InterPro" id="IPR008839">
    <property type="entry name" value="MDM33_fungi"/>
</dbReference>
<evidence type="ECO:0000256" key="6">
    <source>
        <dbReference type="ARBA" id="ARBA00023054"/>
    </source>
</evidence>
<keyword evidence="2 10" id="KW-0812">Transmembrane</keyword>
<proteinExistence type="inferred from homology"/>
<feature type="transmembrane region" description="Helical" evidence="10">
    <location>
        <begin position="262"/>
        <end position="282"/>
    </location>
</feature>
<evidence type="ECO:0000313" key="13">
    <source>
        <dbReference type="Proteomes" id="UP000439903"/>
    </source>
</evidence>
<dbReference type="Pfam" id="PF05546">
    <property type="entry name" value="She9_MDM33"/>
    <property type="match status" value="1"/>
</dbReference>
<keyword evidence="8 10" id="KW-0472">Membrane</keyword>
<dbReference type="EMBL" id="WTPW01001984">
    <property type="protein sequence ID" value="KAF0403874.1"/>
    <property type="molecule type" value="Genomic_DNA"/>
</dbReference>
<accession>A0A8H3X2F5</accession>
<organism evidence="12 13">
    <name type="scientific">Gigaspora margarita</name>
    <dbReference type="NCBI Taxonomy" id="4874"/>
    <lineage>
        <taxon>Eukaryota</taxon>
        <taxon>Fungi</taxon>
        <taxon>Fungi incertae sedis</taxon>
        <taxon>Mucoromycota</taxon>
        <taxon>Glomeromycotina</taxon>
        <taxon>Glomeromycetes</taxon>
        <taxon>Diversisporales</taxon>
        <taxon>Gigasporaceae</taxon>
        <taxon>Gigaspora</taxon>
    </lineage>
</organism>
<comment type="caution">
    <text evidence="12">The sequence shown here is derived from an EMBL/GenBank/DDBJ whole genome shotgun (WGS) entry which is preliminary data.</text>
</comment>
<feature type="transmembrane region" description="Helical" evidence="10">
    <location>
        <begin position="400"/>
        <end position="418"/>
    </location>
</feature>
<gene>
    <name evidence="12" type="ORF">F8M41_009160</name>
</gene>